<protein>
    <submittedName>
        <fullName evidence="1">Uncharacterized protein</fullName>
    </submittedName>
</protein>
<dbReference type="EMBL" id="CP006850">
    <property type="protein sequence ID" value="AHH16230.1"/>
    <property type="molecule type" value="Genomic_DNA"/>
</dbReference>
<gene>
    <name evidence="1" type="ORF">NONO_c14270</name>
</gene>
<dbReference type="Proteomes" id="UP000019150">
    <property type="component" value="Chromosome"/>
</dbReference>
<dbReference type="PATRIC" id="fig|1415166.3.peg.1453"/>
<dbReference type="OrthoDB" id="4547608at2"/>
<organism evidence="1 2">
    <name type="scientific">Nocardia nova SH22a</name>
    <dbReference type="NCBI Taxonomy" id="1415166"/>
    <lineage>
        <taxon>Bacteria</taxon>
        <taxon>Bacillati</taxon>
        <taxon>Actinomycetota</taxon>
        <taxon>Actinomycetes</taxon>
        <taxon>Mycobacteriales</taxon>
        <taxon>Nocardiaceae</taxon>
        <taxon>Nocardia</taxon>
    </lineage>
</organism>
<dbReference type="RefSeq" id="WP_025347749.1">
    <property type="nucleotide sequence ID" value="NZ_CP006850.1"/>
</dbReference>
<dbReference type="KEGG" id="nno:NONO_c14270"/>
<dbReference type="AlphaFoldDB" id="W5TA57"/>
<accession>W5TA57</accession>
<proteinExistence type="predicted"/>
<name>W5TA57_9NOCA</name>
<dbReference type="HOGENOM" id="CLU_1873278_0_0_11"/>
<reference evidence="1 2" key="1">
    <citation type="journal article" date="2014" name="Appl. Environ. Microbiol.">
        <title>Insights into the Microbial Degradation of Rubber and Gutta-Percha by Analysis of the Complete Genome of Nocardia nova SH22a.</title>
        <authorList>
            <person name="Luo Q."/>
            <person name="Hiessl S."/>
            <person name="Poehlein A."/>
            <person name="Daniel R."/>
            <person name="Steinbuchel A."/>
        </authorList>
    </citation>
    <scope>NUCLEOTIDE SEQUENCE [LARGE SCALE GENOMIC DNA]</scope>
    <source>
        <strain evidence="1">SH22a</strain>
    </source>
</reference>
<sequence length="136" mass="14628">MDVDEAVRGARLLAADIEGSLGFTVEVSTEYTPDWREFGELTGRPTPGAWVSIAVSEAGTTAALDPTEQGSTTAEGFASELARILQDDIQIHVREPWPRDPAASGRALDPTEYGWQSRTDSGYLVRYGELPGTAAE</sequence>
<evidence type="ECO:0000313" key="2">
    <source>
        <dbReference type="Proteomes" id="UP000019150"/>
    </source>
</evidence>
<evidence type="ECO:0000313" key="1">
    <source>
        <dbReference type="EMBL" id="AHH16230.1"/>
    </source>
</evidence>
<keyword evidence="2" id="KW-1185">Reference proteome</keyword>